<name>A0A9N8Z1S0_9GLOM</name>
<protein>
    <submittedName>
        <fullName evidence="1">6819_t:CDS:1</fullName>
    </submittedName>
</protein>
<evidence type="ECO:0000313" key="2">
    <source>
        <dbReference type="Proteomes" id="UP000789405"/>
    </source>
</evidence>
<evidence type="ECO:0000313" key="1">
    <source>
        <dbReference type="EMBL" id="CAG8470589.1"/>
    </source>
</evidence>
<proteinExistence type="predicted"/>
<gene>
    <name evidence="1" type="ORF">DERYTH_LOCUS1437</name>
</gene>
<dbReference type="EMBL" id="CAJVPY010000401">
    <property type="protein sequence ID" value="CAG8470589.1"/>
    <property type="molecule type" value="Genomic_DNA"/>
</dbReference>
<comment type="caution">
    <text evidence="1">The sequence shown here is derived from an EMBL/GenBank/DDBJ whole genome shotgun (WGS) entry which is preliminary data.</text>
</comment>
<accession>A0A9N8Z1S0</accession>
<dbReference type="Proteomes" id="UP000789405">
    <property type="component" value="Unassembled WGS sequence"/>
</dbReference>
<keyword evidence="2" id="KW-1185">Reference proteome</keyword>
<organism evidence="1 2">
    <name type="scientific">Dentiscutata erythropus</name>
    <dbReference type="NCBI Taxonomy" id="1348616"/>
    <lineage>
        <taxon>Eukaryota</taxon>
        <taxon>Fungi</taxon>
        <taxon>Fungi incertae sedis</taxon>
        <taxon>Mucoromycota</taxon>
        <taxon>Glomeromycotina</taxon>
        <taxon>Glomeromycetes</taxon>
        <taxon>Diversisporales</taxon>
        <taxon>Gigasporaceae</taxon>
        <taxon>Dentiscutata</taxon>
    </lineage>
</organism>
<reference evidence="1" key="1">
    <citation type="submission" date="2021-06" db="EMBL/GenBank/DDBJ databases">
        <authorList>
            <person name="Kallberg Y."/>
            <person name="Tangrot J."/>
            <person name="Rosling A."/>
        </authorList>
    </citation>
    <scope>NUCLEOTIDE SEQUENCE</scope>
    <source>
        <strain evidence="1">MA453B</strain>
    </source>
</reference>
<sequence length="148" mass="16767">MDISKPLKFSEIFNSFENSRDSVLPSGSEDFIISIGPHGSFLDYGSSAECYCDQCSGCRIPLYTCKGESCRVKCPPHTRKCSECAGHNYSARHITNQKYYDSRKSRINSERSISFEKSLINKSSDSVVDKDLSEIWNNTWSEALEHFP</sequence>
<dbReference type="OrthoDB" id="2395164at2759"/>
<dbReference type="AlphaFoldDB" id="A0A9N8Z1S0"/>